<organism evidence="1 2">
    <name type="scientific">Dactylellina haptotyla (strain CBS 200.50)</name>
    <name type="common">Nematode-trapping fungus</name>
    <name type="synonym">Monacrosporium haptotylum</name>
    <dbReference type="NCBI Taxonomy" id="1284197"/>
    <lineage>
        <taxon>Eukaryota</taxon>
        <taxon>Fungi</taxon>
        <taxon>Dikarya</taxon>
        <taxon>Ascomycota</taxon>
        <taxon>Pezizomycotina</taxon>
        <taxon>Orbiliomycetes</taxon>
        <taxon>Orbiliales</taxon>
        <taxon>Orbiliaceae</taxon>
        <taxon>Dactylellina</taxon>
    </lineage>
</organism>
<dbReference type="EMBL" id="AQGS01000935">
    <property type="protein sequence ID" value="EPS36310.1"/>
    <property type="molecule type" value="Genomic_DNA"/>
</dbReference>
<comment type="caution">
    <text evidence="1">The sequence shown here is derived from an EMBL/GenBank/DDBJ whole genome shotgun (WGS) entry which is preliminary data.</text>
</comment>
<protein>
    <submittedName>
        <fullName evidence="1">Uncharacterized protein</fullName>
    </submittedName>
</protein>
<name>S7ZZY4_DACHA</name>
<evidence type="ECO:0000313" key="2">
    <source>
        <dbReference type="Proteomes" id="UP000015100"/>
    </source>
</evidence>
<proteinExistence type="predicted"/>
<dbReference type="Proteomes" id="UP000015100">
    <property type="component" value="Unassembled WGS sequence"/>
</dbReference>
<sequence length="99" mass="11061">MASFLFSTATKTFNSIPPSVKNVAIRVGDIALAYVILRVGLRVSADIGERPIPEAWPSKWCDCDDCYSHPRARQHFLERQAQAENGKQGAENNGGIKWW</sequence>
<keyword evidence="2" id="KW-1185">Reference proteome</keyword>
<evidence type="ECO:0000313" key="1">
    <source>
        <dbReference type="EMBL" id="EPS36310.1"/>
    </source>
</evidence>
<reference evidence="1 2" key="1">
    <citation type="journal article" date="2013" name="PLoS Genet.">
        <title>Genomic mechanisms accounting for the adaptation to parasitism in nematode-trapping fungi.</title>
        <authorList>
            <person name="Meerupati T."/>
            <person name="Andersson K.M."/>
            <person name="Friman E."/>
            <person name="Kumar D."/>
            <person name="Tunlid A."/>
            <person name="Ahren D."/>
        </authorList>
    </citation>
    <scope>NUCLEOTIDE SEQUENCE [LARGE SCALE GENOMIC DNA]</scope>
    <source>
        <strain evidence="1 2">CBS 200.50</strain>
    </source>
</reference>
<gene>
    <name evidence="1" type="ORF">H072_10204</name>
</gene>
<dbReference type="HOGENOM" id="CLU_2320309_0_0_1"/>
<dbReference type="AlphaFoldDB" id="S7ZZY4"/>
<accession>S7ZZY4</accession>
<reference evidence="2" key="2">
    <citation type="submission" date="2013-04" db="EMBL/GenBank/DDBJ databases">
        <title>Genomic mechanisms accounting for the adaptation to parasitism in nematode-trapping fungi.</title>
        <authorList>
            <person name="Ahren D.G."/>
        </authorList>
    </citation>
    <scope>NUCLEOTIDE SEQUENCE [LARGE SCALE GENOMIC DNA]</scope>
    <source>
        <strain evidence="2">CBS 200.50</strain>
    </source>
</reference>